<dbReference type="GeneID" id="114340356"/>
<dbReference type="RefSeq" id="XP_050508005.1">
    <property type="nucleotide sequence ID" value="XM_050652048.1"/>
</dbReference>
<accession>A0ABM5KCV2</accession>
<evidence type="ECO:0000256" key="2">
    <source>
        <dbReference type="SAM" id="MobiDB-lite"/>
    </source>
</evidence>
<dbReference type="Proteomes" id="UP001652700">
    <property type="component" value="Unplaced"/>
</dbReference>
<feature type="region of interest" description="Disordered" evidence="2">
    <location>
        <begin position="160"/>
        <end position="223"/>
    </location>
</feature>
<feature type="compositionally biased region" description="Basic and acidic residues" evidence="2">
    <location>
        <begin position="1338"/>
        <end position="1348"/>
    </location>
</feature>
<protein>
    <recommendedName>
        <fullName evidence="7">Ubinuclein-1-like</fullName>
    </recommendedName>
</protein>
<reference evidence="5" key="1">
    <citation type="submission" date="2025-05" db="UniProtKB">
        <authorList>
            <consortium name="EnsemblMetazoa"/>
        </authorList>
    </citation>
    <scope>IDENTIFICATION</scope>
</reference>
<feature type="region of interest" description="Disordered" evidence="2">
    <location>
        <begin position="315"/>
        <end position="363"/>
    </location>
</feature>
<proteinExistence type="predicted"/>
<sequence>MSEIKRVVLNTLETQKVSDKVIKKVTKTARITLILPESNEDEYPEFNYKDELAAAVKKKSKPVKDSSNCVENGLDPFGENDDDVRRIAQEMEAKYGSGVTKKKRKGRKDDYADIGMGYDESDPFIDNTDGYDEIIPQNVTTLHGGFYVNCGALVFKTDDEASSNASSSDPSSPDASSSSESEGEEKQTPKNRKRILETSDSDSDTANPNQKEKKPKVQSAATTMQQAIQKKLFSTTKIQVKKRRLIDPLKKTVKDLLREKREDLNMTVPEELKTVEDNIEKESSKENKKPMNITSVTDAIESVLKKVVQEEDQLDNNNINQTKPPSDVTPNVVLTQNKSDSQPSSLNKEKDNKPQLTRLEKEEMVKLPENLPADIEDLVSKMKEAALNYKGEGKKAFFTKEVNSWLLNLEKRSKSISKSSRVKVYEHLSQYVNCTKDTLTRRARVLDLEDSERRLKILENKLKESVAAIMPMLEEKYQQESEKIMQKFPKGDNNEDMKSLKLPRRKFAWSEETKKFLKDVVSLKKRCLTLEGKCKDNLLEEQIMDYLRKQIIPMWPVGWMYVNVMTKIINSMQDNSRPPSSTSSQSSSSTVTVKSVKHSNLSITPVTNGKTNTEKPEITNSLTVTKVVNNSEIDSAKKNHLIPDITIIKEKDERSNSNSYKDLEIITKHPSPPKVDPMDVPADLSIHPNKSDVFELVSDDSQFLEVNKVKPEQGKPLTYQKQPKQTEMFKPYADDISIERNIPEKPKVVSYEEQRLPHAEIIPQVAQHVDHSYPNKEKASGQSSYSEKSKQGVEKEKYSTHIFPVEEHIPHSYTERDKRIPQSYPDREKQSSHEVVDKDKHTNPEKDKRSTMIYPDKDKHSSVSYPDKDKHSTMIYPDKDKHSSVSYPDKDKHSAMIYPDKDKHSSASYPDKDKHSTPSYLEKEKYSDHGYAEKDKHAQLSYLEKDKHSSHGYVEKDKHVSLSFVEKDKHVSQGFVEKDKQVPHGYVEKDKHVSHSYVEKDKQVPHGYVEKDKHVSHSYVEKDKQVPHGYVEKDKHVSQGFVEKDKQVPHGYVEKDKHVSHSYVEKDKQVPHGYVEKDKHASRGYVEKDKHVTHGYLEKDKHLSHNYMEKDKHVTHGYVDKDKHVPHGYLEKDKDKRVSPAYLEKDKHSSRSHPDKEKHSSHSYSSKDKHSSHSYSNKEKSSSHVYVDKEKFAALAHSTPAQSTYVDKEKQSSSYSSKEKPSSHSYSDKERHVSHSYAADKDKHSYQSYSDKDRHGHSSHSERDKHKKYEDKLLHHQERASKLDNLLHNDKPANLSKQIDKPTDLSKFQMFKPYSETPKSHTDARDLTKQHHIAEYKAKEDKHHRTMDIPKSMPQDASNFTTKAFTTPSDFMNSRYDVSSSSKHRSTNAHGFTIGSLSNDIPQVSQVKEDNGVIVKNIQTKDINREDHHNPVIPLAAHCQGVKRKLMETYSRSAAELTSPNYYTVASNKHNEYSTSTPLVTKSEGDGQQDIQMVMENLKALQKLSCSPAKTDTSVSSPVSVISYNNKNFPSPKTTTAALNLGRGDANSRSEFPGGFQDEFQKQFINSLQQMAANAGSSKSSYNNGS</sequence>
<feature type="region of interest" description="Disordered" evidence="2">
    <location>
        <begin position="773"/>
        <end position="953"/>
    </location>
</feature>
<feature type="compositionally biased region" description="Basic and acidic residues" evidence="2">
    <location>
        <begin position="347"/>
        <end position="363"/>
    </location>
</feature>
<dbReference type="Pfam" id="PF14075">
    <property type="entry name" value="UBN_AB"/>
    <property type="match status" value="1"/>
</dbReference>
<feature type="compositionally biased region" description="Polar residues" evidence="2">
    <location>
        <begin position="315"/>
        <end position="346"/>
    </location>
</feature>
<feature type="compositionally biased region" description="Low complexity" evidence="2">
    <location>
        <begin position="162"/>
        <end position="180"/>
    </location>
</feature>
<dbReference type="PANTHER" id="PTHR21669">
    <property type="entry name" value="CAPZ-INTERACTING PROTEIN AND RELATED PROTEINS"/>
    <property type="match status" value="1"/>
</dbReference>
<organism evidence="5 6">
    <name type="scientific">Diabrotica virgifera virgifera</name>
    <name type="common">western corn rootworm</name>
    <dbReference type="NCBI Taxonomy" id="50390"/>
    <lineage>
        <taxon>Eukaryota</taxon>
        <taxon>Metazoa</taxon>
        <taxon>Ecdysozoa</taxon>
        <taxon>Arthropoda</taxon>
        <taxon>Hexapoda</taxon>
        <taxon>Insecta</taxon>
        <taxon>Pterygota</taxon>
        <taxon>Neoptera</taxon>
        <taxon>Endopterygota</taxon>
        <taxon>Coleoptera</taxon>
        <taxon>Polyphaga</taxon>
        <taxon>Cucujiformia</taxon>
        <taxon>Chrysomeloidea</taxon>
        <taxon>Chrysomelidae</taxon>
        <taxon>Galerucinae</taxon>
        <taxon>Diabroticina</taxon>
        <taxon>Diabroticites</taxon>
        <taxon>Diabrotica</taxon>
    </lineage>
</organism>
<keyword evidence="1" id="KW-0597">Phosphoprotein</keyword>
<dbReference type="PANTHER" id="PTHR21669:SF28">
    <property type="entry name" value="YEMANUCLEIN"/>
    <property type="match status" value="1"/>
</dbReference>
<dbReference type="EnsemblMetazoa" id="XM_050652048.1">
    <property type="protein sequence ID" value="XP_050508005.1"/>
    <property type="gene ID" value="LOC114340356"/>
</dbReference>
<evidence type="ECO:0008006" key="7">
    <source>
        <dbReference type="Google" id="ProtNLM"/>
    </source>
</evidence>
<feature type="region of interest" description="Disordered" evidence="2">
    <location>
        <begin position="982"/>
        <end position="1184"/>
    </location>
</feature>
<feature type="compositionally biased region" description="Low complexity" evidence="2">
    <location>
        <begin position="580"/>
        <end position="594"/>
    </location>
</feature>
<keyword evidence="6" id="KW-1185">Reference proteome</keyword>
<feature type="domain" description="Hpc2-related" evidence="3">
    <location>
        <begin position="103"/>
        <end position="153"/>
    </location>
</feature>
<dbReference type="InterPro" id="IPR014840">
    <property type="entry name" value="HRD"/>
</dbReference>
<feature type="compositionally biased region" description="Basic and acidic residues" evidence="2">
    <location>
        <begin position="1206"/>
        <end position="1284"/>
    </location>
</feature>
<feature type="compositionally biased region" description="Polar residues" evidence="2">
    <location>
        <begin position="1355"/>
        <end position="1364"/>
    </location>
</feature>
<evidence type="ECO:0000259" key="4">
    <source>
        <dbReference type="Pfam" id="PF14075"/>
    </source>
</evidence>
<name>A0ABM5KCV2_DIAVI</name>
<dbReference type="Pfam" id="PF08729">
    <property type="entry name" value="HUN"/>
    <property type="match status" value="1"/>
</dbReference>
<evidence type="ECO:0000313" key="5">
    <source>
        <dbReference type="EnsemblMetazoa" id="XP_050508005.1"/>
    </source>
</evidence>
<feature type="region of interest" description="Disordered" evidence="2">
    <location>
        <begin position="1338"/>
        <end position="1364"/>
    </location>
</feature>
<feature type="compositionally biased region" description="Basic and acidic residues" evidence="2">
    <location>
        <begin position="787"/>
        <end position="953"/>
    </location>
</feature>
<evidence type="ECO:0000313" key="6">
    <source>
        <dbReference type="Proteomes" id="UP001652700"/>
    </source>
</evidence>
<evidence type="ECO:0000259" key="3">
    <source>
        <dbReference type="Pfam" id="PF08729"/>
    </source>
</evidence>
<dbReference type="InterPro" id="IPR026947">
    <property type="entry name" value="UBN_middle_dom"/>
</dbReference>
<feature type="domain" description="Ubinuclein middle" evidence="4">
    <location>
        <begin position="367"/>
        <end position="564"/>
    </location>
</feature>
<evidence type="ECO:0000256" key="1">
    <source>
        <dbReference type="ARBA" id="ARBA00022553"/>
    </source>
</evidence>
<feature type="region of interest" description="Disordered" evidence="2">
    <location>
        <begin position="1196"/>
        <end position="1284"/>
    </location>
</feature>
<feature type="region of interest" description="Disordered" evidence="2">
    <location>
        <begin position="573"/>
        <end position="596"/>
    </location>
</feature>